<sequence>MKGVVVVPGGGSCSGAHVIGCCGPGRGAEQEPPIIAGIVHCQDRRVYASQA</sequence>
<name>A0A166CCI9_9AGAM</name>
<dbReference type="EMBL" id="KV417631">
    <property type="protein sequence ID" value="KZP13518.1"/>
    <property type="molecule type" value="Genomic_DNA"/>
</dbReference>
<proteinExistence type="predicted"/>
<dbReference type="AlphaFoldDB" id="A0A166CCI9"/>
<evidence type="ECO:0000313" key="1">
    <source>
        <dbReference type="EMBL" id="KZP13518.1"/>
    </source>
</evidence>
<protein>
    <submittedName>
        <fullName evidence="1">Uncharacterized protein</fullName>
    </submittedName>
</protein>
<accession>A0A166CCI9</accession>
<gene>
    <name evidence="1" type="ORF">FIBSPDRAFT_869172</name>
</gene>
<reference evidence="1" key="1">
    <citation type="journal article" date="2016" name="Mol. Biol. Evol.">
        <title>Comparative Genomics of Early-Diverging Mushroom-Forming Fungi Provides Insights into the Origins of Lignocellulose Decay Capabilities.</title>
        <authorList>
            <person name="Nagy L.G."/>
            <person name="Riley R."/>
            <person name="Tritt A."/>
            <person name="Adam C."/>
            <person name="Daum C."/>
            <person name="Floudas D."/>
            <person name="Sun H."/>
            <person name="Yadav J.S."/>
            <person name="Pangilinan J."/>
            <person name="Larsson K.H."/>
            <person name="Matsuura K."/>
            <person name="Barry K."/>
            <person name="Labutti K."/>
            <person name="Kuo R."/>
            <person name="Ohm R.A."/>
            <person name="Bhattacharya S.S."/>
            <person name="Shirouzu T."/>
            <person name="Yoshinaga Y."/>
            <person name="Martin F.M."/>
            <person name="Grigoriev I.V."/>
            <person name="Hibbett D.S."/>
        </authorList>
    </citation>
    <scope>NUCLEOTIDE SEQUENCE [LARGE SCALE GENOMIC DNA]</scope>
    <source>
        <strain evidence="1">CBS 109695</strain>
    </source>
</reference>
<organism evidence="1">
    <name type="scientific">Athelia psychrophila</name>
    <dbReference type="NCBI Taxonomy" id="1759441"/>
    <lineage>
        <taxon>Eukaryota</taxon>
        <taxon>Fungi</taxon>
        <taxon>Dikarya</taxon>
        <taxon>Basidiomycota</taxon>
        <taxon>Agaricomycotina</taxon>
        <taxon>Agaricomycetes</taxon>
        <taxon>Agaricomycetidae</taxon>
        <taxon>Atheliales</taxon>
        <taxon>Atheliaceae</taxon>
        <taxon>Athelia</taxon>
    </lineage>
</organism>